<gene>
    <name evidence="5" type="ORF">RM445_28360</name>
</gene>
<feature type="domain" description="PPM-type phosphatase" evidence="4">
    <location>
        <begin position="338"/>
        <end position="549"/>
    </location>
</feature>
<dbReference type="Pfam" id="PF07228">
    <property type="entry name" value="SpoIIE"/>
    <property type="match status" value="1"/>
</dbReference>
<keyword evidence="1" id="KW-0378">Hydrolase</keyword>
<proteinExistence type="predicted"/>
<dbReference type="EMBL" id="JAVREJ010000032">
    <property type="protein sequence ID" value="MDT0353424.1"/>
    <property type="molecule type" value="Genomic_DNA"/>
</dbReference>
<dbReference type="SMART" id="SM00065">
    <property type="entry name" value="GAF"/>
    <property type="match status" value="1"/>
</dbReference>
<name>A0ABU2NLD8_9PSEU</name>
<dbReference type="SUPFAM" id="SSF55781">
    <property type="entry name" value="GAF domain-like"/>
    <property type="match status" value="1"/>
</dbReference>
<dbReference type="PANTHER" id="PTHR43156:SF2">
    <property type="entry name" value="STAGE II SPORULATION PROTEIN E"/>
    <property type="match status" value="1"/>
</dbReference>
<dbReference type="Pfam" id="PF13185">
    <property type="entry name" value="GAF_2"/>
    <property type="match status" value="1"/>
</dbReference>
<dbReference type="InterPro" id="IPR001932">
    <property type="entry name" value="PPM-type_phosphatase-like_dom"/>
</dbReference>
<evidence type="ECO:0000313" key="5">
    <source>
        <dbReference type="EMBL" id="MDT0353424.1"/>
    </source>
</evidence>
<sequence>MTPLELQMPADGRAPGLVRAELKRWLAARAWPDEDREDLEFAVSEAVSNAAEHAYRPDASAKEPEPVVGVVVMELIDPDGRRAKAIVDDVGVWRSAPPSQEFRGRGLRMIDTLMESCEVNQSSAGTRVTMISRPVETQPQHRHGSGSAEAGKPARSPKERLRWLEVVTDSGLAQLTVDELLDELLEKVRELMSVDTAAVLLLDPSQQFLVATVARGIEEEVHQGVRIPLGRGFAGRIAEERHWVAIDQADHNNVLNPILRDKGIVSLLGVPLVAAGTVLGVLHVGTLTRRRFTEQDAQLLQMVADRAALATQSRISQAERAAALVMQRNLLPAQLPDVPGIEFASRYVPGGDGEVGGDWYDVFTLPSGAVCLVVGDVAGHGLAAAQSMSQIRAVLRSHTLHTEDPGDVLTRLDEHVQHFLPNTMATVLCGMLTPSTNVLRMSSAGHPPPILAAPQGETTTLAIPADLPLGIRTKRPRHSTDVPLPPGSGLCLYSDGLVERRHVVIDDNIEKLRNSVTAHAPESVCVDVMRQLVGFATPKDDVAVLVVRRFATG</sequence>
<feature type="domain" description="GAF" evidence="3">
    <location>
        <begin position="176"/>
        <end position="321"/>
    </location>
</feature>
<comment type="caution">
    <text evidence="5">The sequence shown here is derived from an EMBL/GenBank/DDBJ whole genome shotgun (WGS) entry which is preliminary data.</text>
</comment>
<feature type="region of interest" description="Disordered" evidence="2">
    <location>
        <begin position="136"/>
        <end position="156"/>
    </location>
</feature>
<dbReference type="InterPro" id="IPR003594">
    <property type="entry name" value="HATPase_dom"/>
</dbReference>
<reference evidence="6" key="1">
    <citation type="submission" date="2023-07" db="EMBL/GenBank/DDBJ databases">
        <title>30 novel species of actinomycetes from the DSMZ collection.</title>
        <authorList>
            <person name="Nouioui I."/>
        </authorList>
    </citation>
    <scope>NUCLEOTIDE SEQUENCE [LARGE SCALE GENOMIC DNA]</scope>
    <source>
        <strain evidence="6">DSM 45834</strain>
    </source>
</reference>
<dbReference type="InterPro" id="IPR052016">
    <property type="entry name" value="Bact_Sigma-Reg"/>
</dbReference>
<accession>A0ABU2NLD8</accession>
<evidence type="ECO:0000259" key="4">
    <source>
        <dbReference type="SMART" id="SM00331"/>
    </source>
</evidence>
<dbReference type="InterPro" id="IPR029016">
    <property type="entry name" value="GAF-like_dom_sf"/>
</dbReference>
<dbReference type="PANTHER" id="PTHR43156">
    <property type="entry name" value="STAGE II SPORULATION PROTEIN E-RELATED"/>
    <property type="match status" value="1"/>
</dbReference>
<protein>
    <submittedName>
        <fullName evidence="5">SpoIIE family protein phosphatase</fullName>
    </submittedName>
</protein>
<organism evidence="5 6">
    <name type="scientific">Pseudonocardia charpentierae</name>
    <dbReference type="NCBI Taxonomy" id="3075545"/>
    <lineage>
        <taxon>Bacteria</taxon>
        <taxon>Bacillati</taxon>
        <taxon>Actinomycetota</taxon>
        <taxon>Actinomycetes</taxon>
        <taxon>Pseudonocardiales</taxon>
        <taxon>Pseudonocardiaceae</taxon>
        <taxon>Pseudonocardia</taxon>
    </lineage>
</organism>
<dbReference type="InterPro" id="IPR036457">
    <property type="entry name" value="PPM-type-like_dom_sf"/>
</dbReference>
<dbReference type="InterPro" id="IPR036890">
    <property type="entry name" value="HATPase_C_sf"/>
</dbReference>
<dbReference type="InterPro" id="IPR003018">
    <property type="entry name" value="GAF"/>
</dbReference>
<dbReference type="SUPFAM" id="SSF81606">
    <property type="entry name" value="PP2C-like"/>
    <property type="match status" value="1"/>
</dbReference>
<evidence type="ECO:0000256" key="2">
    <source>
        <dbReference type="SAM" id="MobiDB-lite"/>
    </source>
</evidence>
<dbReference type="RefSeq" id="WP_311559938.1">
    <property type="nucleotide sequence ID" value="NZ_JAVREJ010000032.1"/>
</dbReference>
<evidence type="ECO:0000256" key="1">
    <source>
        <dbReference type="ARBA" id="ARBA00022801"/>
    </source>
</evidence>
<dbReference type="CDD" id="cd16936">
    <property type="entry name" value="HATPase_RsbW-like"/>
    <property type="match status" value="1"/>
</dbReference>
<dbReference type="Gene3D" id="3.30.565.10">
    <property type="entry name" value="Histidine kinase-like ATPase, C-terminal domain"/>
    <property type="match status" value="1"/>
</dbReference>
<keyword evidence="6" id="KW-1185">Reference proteome</keyword>
<dbReference type="Proteomes" id="UP001183202">
    <property type="component" value="Unassembled WGS sequence"/>
</dbReference>
<dbReference type="Pfam" id="PF13581">
    <property type="entry name" value="HATPase_c_2"/>
    <property type="match status" value="1"/>
</dbReference>
<dbReference type="Gene3D" id="3.30.450.40">
    <property type="match status" value="1"/>
</dbReference>
<evidence type="ECO:0000259" key="3">
    <source>
        <dbReference type="SMART" id="SM00065"/>
    </source>
</evidence>
<evidence type="ECO:0000313" key="6">
    <source>
        <dbReference type="Proteomes" id="UP001183202"/>
    </source>
</evidence>
<dbReference type="SMART" id="SM00331">
    <property type="entry name" value="PP2C_SIG"/>
    <property type="match status" value="1"/>
</dbReference>
<dbReference type="Gene3D" id="3.60.40.10">
    <property type="entry name" value="PPM-type phosphatase domain"/>
    <property type="match status" value="1"/>
</dbReference>